<dbReference type="InterPro" id="IPR009057">
    <property type="entry name" value="Homeodomain-like_sf"/>
</dbReference>
<dbReference type="InterPro" id="IPR001356">
    <property type="entry name" value="HD"/>
</dbReference>
<dbReference type="EMBL" id="QWIK01001377">
    <property type="protein sequence ID" value="RMX95166.1"/>
    <property type="molecule type" value="Genomic_DNA"/>
</dbReference>
<protein>
    <recommendedName>
        <fullName evidence="6">Homeobox domain-containing protein</fullName>
    </recommendedName>
</protein>
<dbReference type="Proteomes" id="UP000282582">
    <property type="component" value="Unassembled WGS sequence"/>
</dbReference>
<dbReference type="PANTHER" id="PTHR11850">
    <property type="entry name" value="HOMEOBOX PROTEIN TRANSCRIPTION FACTORS"/>
    <property type="match status" value="1"/>
</dbReference>
<dbReference type="SUPFAM" id="SSF46689">
    <property type="entry name" value="Homeodomain-like"/>
    <property type="match status" value="1"/>
</dbReference>
<sequence length="227" mass="25972">MRAPRRLSVQQPPHIPSHAFGPSMTPEKCPGPVSREPSIDGTRSGKVPMFKPVHIASSHDHDVHDLSVRRTTNAGFPSPHEVNDDHPRSRNLPYHAQFTPRESHGSRIDNARLAKRDCWPAPQASSPYGGYESPQSQYFMQAHYEYSHGKTRKRSNLPKQSTEIMKTWFDENMSNPYPSEEQKASFSKATGISMTQVSNWFINHRRRCPELRDKRERGRVGGRDFDL</sequence>
<dbReference type="InterPro" id="IPR008422">
    <property type="entry name" value="KN_HD"/>
</dbReference>
<dbReference type="GO" id="GO:0005634">
    <property type="term" value="C:nucleus"/>
    <property type="evidence" value="ECO:0007669"/>
    <property type="project" value="UniProtKB-SubCell"/>
</dbReference>
<evidence type="ECO:0000256" key="5">
    <source>
        <dbReference type="SAM" id="MobiDB-lite"/>
    </source>
</evidence>
<reference evidence="7 8" key="1">
    <citation type="journal article" date="2018" name="BMC Genomics">
        <title>Genomic evidence for intraspecific hybridization in a clonal and extremely halotolerant yeast.</title>
        <authorList>
            <person name="Gostincar C."/>
            <person name="Stajich J.E."/>
            <person name="Zupancic J."/>
            <person name="Zalar P."/>
            <person name="Gunde-Cimerman N."/>
        </authorList>
    </citation>
    <scope>NUCLEOTIDE SEQUENCE [LARGE SCALE GENOMIC DNA]</scope>
    <source>
        <strain evidence="7 8">EXF-6654</strain>
    </source>
</reference>
<feature type="region of interest" description="Disordered" evidence="5">
    <location>
        <begin position="1"/>
        <end position="47"/>
    </location>
</feature>
<dbReference type="GO" id="GO:0003677">
    <property type="term" value="F:DNA binding"/>
    <property type="evidence" value="ECO:0007669"/>
    <property type="project" value="UniProtKB-UniRule"/>
</dbReference>
<evidence type="ECO:0000259" key="6">
    <source>
        <dbReference type="PROSITE" id="PS50071"/>
    </source>
</evidence>
<keyword evidence="1 4" id="KW-0238">DNA-binding</keyword>
<comment type="caution">
    <text evidence="7">The sequence shown here is derived from an EMBL/GenBank/DDBJ whole genome shotgun (WGS) entry which is preliminary data.</text>
</comment>
<name>A0A3M6XXA2_HORWE</name>
<dbReference type="Pfam" id="PF05920">
    <property type="entry name" value="Homeobox_KN"/>
    <property type="match status" value="1"/>
</dbReference>
<dbReference type="VEuPathDB" id="FungiDB:BTJ68_06803"/>
<keyword evidence="3 4" id="KW-0539">Nucleus</keyword>
<dbReference type="CDD" id="cd00086">
    <property type="entry name" value="homeodomain"/>
    <property type="match status" value="1"/>
</dbReference>
<comment type="subcellular location">
    <subcellularLocation>
        <location evidence="4">Nucleus</location>
    </subcellularLocation>
</comment>
<evidence type="ECO:0000313" key="7">
    <source>
        <dbReference type="EMBL" id="RMX95166.1"/>
    </source>
</evidence>
<gene>
    <name evidence="7" type="ORF">D0868_11885</name>
</gene>
<accession>A0A3M6XXA2</accession>
<feature type="DNA-binding region" description="Homeobox" evidence="4">
    <location>
        <begin position="150"/>
        <end position="212"/>
    </location>
</feature>
<evidence type="ECO:0000256" key="2">
    <source>
        <dbReference type="ARBA" id="ARBA00023155"/>
    </source>
</evidence>
<dbReference type="GO" id="GO:0006355">
    <property type="term" value="P:regulation of DNA-templated transcription"/>
    <property type="evidence" value="ECO:0007669"/>
    <property type="project" value="InterPro"/>
</dbReference>
<dbReference type="InterPro" id="IPR050224">
    <property type="entry name" value="TALE_homeobox"/>
</dbReference>
<evidence type="ECO:0000313" key="8">
    <source>
        <dbReference type="Proteomes" id="UP000282582"/>
    </source>
</evidence>
<evidence type="ECO:0000256" key="3">
    <source>
        <dbReference type="ARBA" id="ARBA00023242"/>
    </source>
</evidence>
<evidence type="ECO:0000256" key="4">
    <source>
        <dbReference type="PROSITE-ProRule" id="PRU00108"/>
    </source>
</evidence>
<evidence type="ECO:0000256" key="1">
    <source>
        <dbReference type="ARBA" id="ARBA00023125"/>
    </source>
</evidence>
<dbReference type="PROSITE" id="PS50071">
    <property type="entry name" value="HOMEOBOX_2"/>
    <property type="match status" value="1"/>
</dbReference>
<feature type="domain" description="Homeobox" evidence="6">
    <location>
        <begin position="148"/>
        <end position="211"/>
    </location>
</feature>
<dbReference type="SMART" id="SM00389">
    <property type="entry name" value="HOX"/>
    <property type="match status" value="1"/>
</dbReference>
<feature type="region of interest" description="Disordered" evidence="5">
    <location>
        <begin position="71"/>
        <end position="90"/>
    </location>
</feature>
<dbReference type="AlphaFoldDB" id="A0A3M6XXA2"/>
<keyword evidence="2 4" id="KW-0371">Homeobox</keyword>
<proteinExistence type="predicted"/>
<dbReference type="Gene3D" id="1.10.10.60">
    <property type="entry name" value="Homeodomain-like"/>
    <property type="match status" value="1"/>
</dbReference>
<organism evidence="7 8">
    <name type="scientific">Hortaea werneckii</name>
    <name type="common">Black yeast</name>
    <name type="synonym">Cladosporium werneckii</name>
    <dbReference type="NCBI Taxonomy" id="91943"/>
    <lineage>
        <taxon>Eukaryota</taxon>
        <taxon>Fungi</taxon>
        <taxon>Dikarya</taxon>
        <taxon>Ascomycota</taxon>
        <taxon>Pezizomycotina</taxon>
        <taxon>Dothideomycetes</taxon>
        <taxon>Dothideomycetidae</taxon>
        <taxon>Mycosphaerellales</taxon>
        <taxon>Teratosphaeriaceae</taxon>
        <taxon>Hortaea</taxon>
    </lineage>
</organism>